<evidence type="ECO:0000313" key="2">
    <source>
        <dbReference type="EMBL" id="GJT49196.1"/>
    </source>
</evidence>
<reference evidence="2" key="1">
    <citation type="journal article" date="2022" name="Int. J. Mol. Sci.">
        <title>Draft Genome of Tanacetum Coccineum: Genomic Comparison of Closely Related Tanacetum-Family Plants.</title>
        <authorList>
            <person name="Yamashiro T."/>
            <person name="Shiraishi A."/>
            <person name="Nakayama K."/>
            <person name="Satake H."/>
        </authorList>
    </citation>
    <scope>NUCLEOTIDE SEQUENCE</scope>
</reference>
<dbReference type="Proteomes" id="UP001151760">
    <property type="component" value="Unassembled WGS sequence"/>
</dbReference>
<name>A0ABQ5EED3_9ASTR</name>
<comment type="caution">
    <text evidence="2">The sequence shown here is derived from an EMBL/GenBank/DDBJ whole genome shotgun (WGS) entry which is preliminary data.</text>
</comment>
<keyword evidence="3" id="KW-1185">Reference proteome</keyword>
<evidence type="ECO:0000313" key="3">
    <source>
        <dbReference type="Proteomes" id="UP001151760"/>
    </source>
</evidence>
<reference evidence="2" key="2">
    <citation type="submission" date="2022-01" db="EMBL/GenBank/DDBJ databases">
        <authorList>
            <person name="Yamashiro T."/>
            <person name="Shiraishi A."/>
            <person name="Satake H."/>
            <person name="Nakayama K."/>
        </authorList>
    </citation>
    <scope>NUCLEOTIDE SEQUENCE</scope>
</reference>
<dbReference type="EMBL" id="BQNB010016217">
    <property type="protein sequence ID" value="GJT49196.1"/>
    <property type="molecule type" value="Genomic_DNA"/>
</dbReference>
<evidence type="ECO:0008006" key="4">
    <source>
        <dbReference type="Google" id="ProtNLM"/>
    </source>
</evidence>
<gene>
    <name evidence="2" type="ORF">Tco_0975353</name>
</gene>
<protein>
    <recommendedName>
        <fullName evidence="4">Transposase (Putative), gypsy type</fullName>
    </recommendedName>
</protein>
<feature type="coiled-coil region" evidence="1">
    <location>
        <begin position="442"/>
        <end position="483"/>
    </location>
</feature>
<sequence>MKWVEDAYEARVVSDQWVGSCTRASKRGDSLHIRRKEPLDLSWGRTSRLDSGARWPEWDPCQARIRVNRDCERGFPSVGDVRKRLDLIHVRLVMSGPCQCNPGLSSGLVICLVAPGAYCNNTARPRCMVREGERNLSERKVKLLKMTEGRTVSLNPLVTAASGDDDDVLEEVVALDASKVVVEKAKKKRKRKVTRDASGSVYPLKKLRDDYQPLHPPTGGMSLTSLRGMIPGVLLFLVMLRDLSSLLPSHHSALYSEAASLARSPAADVPVVTDIGDSASAGGVEADAASISKSKKPSISLYFFYASQSLNTETMHHVYVLRWKVTNDSVLDDPYVCLGVEVRMWAEHTLERKCELEDKCAEQTNLLSEKDAEISHLKSLLSLKEAEAAEAISLRRQLSEVEAADAAKSTELGDLKEKNFALEGERNVATLTTDLFGFQLSRDELNSKLASLESERDCLATQKSSLESAFELFKEQVEKMQDEQVGVLSERVTAIDSDLMEMVLHIDAEFYPRYLTTIAGRRWILSRGLKLVLAKCLSSPEYLSAMGEAIGRSINKGMQDGVAAGIKHGRAGRSIEDVATFNPFAESDYVAAVYALQGVSFSFLDRLEANKDASMADVMDLLCLEGPAAETSEASQLQPSLDQLVIPIHRLEDQVIIGETSLDFSLEVAHNRVQRLRGDGTARRLSLMDSILSLEPLSTRNFIGEPSSSMDLTTAVMTALSTTFV</sequence>
<organism evidence="2 3">
    <name type="scientific">Tanacetum coccineum</name>
    <dbReference type="NCBI Taxonomy" id="301880"/>
    <lineage>
        <taxon>Eukaryota</taxon>
        <taxon>Viridiplantae</taxon>
        <taxon>Streptophyta</taxon>
        <taxon>Embryophyta</taxon>
        <taxon>Tracheophyta</taxon>
        <taxon>Spermatophyta</taxon>
        <taxon>Magnoliopsida</taxon>
        <taxon>eudicotyledons</taxon>
        <taxon>Gunneridae</taxon>
        <taxon>Pentapetalae</taxon>
        <taxon>asterids</taxon>
        <taxon>campanulids</taxon>
        <taxon>Asterales</taxon>
        <taxon>Asteraceae</taxon>
        <taxon>Asteroideae</taxon>
        <taxon>Anthemideae</taxon>
        <taxon>Anthemidinae</taxon>
        <taxon>Tanacetum</taxon>
    </lineage>
</organism>
<evidence type="ECO:0000256" key="1">
    <source>
        <dbReference type="SAM" id="Coils"/>
    </source>
</evidence>
<accession>A0ABQ5EED3</accession>
<proteinExistence type="predicted"/>
<keyword evidence="1" id="KW-0175">Coiled coil</keyword>